<dbReference type="InterPro" id="IPR012338">
    <property type="entry name" value="Beta-lactam/transpept-like"/>
</dbReference>
<reference evidence="4 5" key="1">
    <citation type="submission" date="2019-10" db="EMBL/GenBank/DDBJ databases">
        <title>Draft Genome Sequence of Cytophagaceae sp. SJW1-29.</title>
        <authorList>
            <person name="Choi A."/>
        </authorList>
    </citation>
    <scope>NUCLEOTIDE SEQUENCE [LARGE SCALE GENOMIC DNA]</scope>
    <source>
        <strain evidence="4 5">SJW1-29</strain>
    </source>
</reference>
<evidence type="ECO:0000256" key="1">
    <source>
        <dbReference type="ARBA" id="ARBA00006096"/>
    </source>
</evidence>
<gene>
    <name evidence="4" type="primary">dacB</name>
    <name evidence="4" type="ORF">GBK04_01100</name>
</gene>
<proteinExistence type="inferred from homology"/>
<keyword evidence="3" id="KW-1133">Transmembrane helix</keyword>
<dbReference type="GO" id="GO:0009002">
    <property type="term" value="F:serine-type D-Ala-D-Ala carboxypeptidase activity"/>
    <property type="evidence" value="ECO:0007669"/>
    <property type="project" value="UniProtKB-EC"/>
</dbReference>
<accession>A0A7C9BM89</accession>
<dbReference type="Proteomes" id="UP000479293">
    <property type="component" value="Unassembled WGS sequence"/>
</dbReference>
<dbReference type="GO" id="GO:0006508">
    <property type="term" value="P:proteolysis"/>
    <property type="evidence" value="ECO:0007669"/>
    <property type="project" value="InterPro"/>
</dbReference>
<comment type="caution">
    <text evidence="4">The sequence shown here is derived from an EMBL/GenBank/DDBJ whole genome shotgun (WGS) entry which is preliminary data.</text>
</comment>
<keyword evidence="3" id="KW-0812">Transmembrane</keyword>
<keyword evidence="3" id="KW-0472">Membrane</keyword>
<evidence type="ECO:0000313" key="5">
    <source>
        <dbReference type="Proteomes" id="UP000479293"/>
    </source>
</evidence>
<dbReference type="PANTHER" id="PTHR30023">
    <property type="entry name" value="D-ALANYL-D-ALANINE CARBOXYPEPTIDASE"/>
    <property type="match status" value="1"/>
</dbReference>
<evidence type="ECO:0000256" key="3">
    <source>
        <dbReference type="SAM" id="Phobius"/>
    </source>
</evidence>
<protein>
    <submittedName>
        <fullName evidence="4">D-alanyl-D-alanine carboxypeptidase/D-alanyl-D-alanine-endopeptidase</fullName>
        <ecNumber evidence="4">3.4.16.4</ecNumber>
    </submittedName>
</protein>
<comment type="similarity">
    <text evidence="1">Belongs to the peptidase S13 family.</text>
</comment>
<dbReference type="GO" id="GO:0000270">
    <property type="term" value="P:peptidoglycan metabolic process"/>
    <property type="evidence" value="ECO:0007669"/>
    <property type="project" value="TreeGrafter"/>
</dbReference>
<dbReference type="AlphaFoldDB" id="A0A7C9BM89"/>
<dbReference type="InterPro" id="IPR000667">
    <property type="entry name" value="Peptidase_S13"/>
</dbReference>
<dbReference type="NCBIfam" id="TIGR00666">
    <property type="entry name" value="PBP4"/>
    <property type="match status" value="1"/>
</dbReference>
<evidence type="ECO:0000313" key="4">
    <source>
        <dbReference type="EMBL" id="MPR31979.1"/>
    </source>
</evidence>
<organism evidence="4 5">
    <name type="scientific">Salmonirosea aquatica</name>
    <dbReference type="NCBI Taxonomy" id="2654236"/>
    <lineage>
        <taxon>Bacteria</taxon>
        <taxon>Pseudomonadati</taxon>
        <taxon>Bacteroidota</taxon>
        <taxon>Cytophagia</taxon>
        <taxon>Cytophagales</taxon>
        <taxon>Spirosomataceae</taxon>
        <taxon>Salmonirosea</taxon>
    </lineage>
</organism>
<keyword evidence="5" id="KW-1185">Reference proteome</keyword>
<dbReference type="SUPFAM" id="SSF56601">
    <property type="entry name" value="beta-lactamase/transpeptidase-like"/>
    <property type="match status" value="1"/>
</dbReference>
<dbReference type="RefSeq" id="WP_152756132.1">
    <property type="nucleotide sequence ID" value="NZ_WHLY01000002.1"/>
</dbReference>
<feature type="transmembrane region" description="Helical" evidence="3">
    <location>
        <begin position="7"/>
        <end position="27"/>
    </location>
</feature>
<dbReference type="Gene3D" id="3.40.710.10">
    <property type="entry name" value="DD-peptidase/beta-lactamase superfamily"/>
    <property type="match status" value="1"/>
</dbReference>
<keyword evidence="2 4" id="KW-0378">Hydrolase</keyword>
<dbReference type="PRINTS" id="PR00922">
    <property type="entry name" value="DADACBPTASE3"/>
</dbReference>
<dbReference type="EC" id="3.4.16.4" evidence="4"/>
<dbReference type="PANTHER" id="PTHR30023:SF0">
    <property type="entry name" value="PENICILLIN-SENSITIVE CARBOXYPEPTIDASE A"/>
    <property type="match status" value="1"/>
</dbReference>
<evidence type="ECO:0000256" key="2">
    <source>
        <dbReference type="ARBA" id="ARBA00022801"/>
    </source>
</evidence>
<keyword evidence="4" id="KW-0645">Protease</keyword>
<keyword evidence="4" id="KW-0121">Carboxypeptidase</keyword>
<name>A0A7C9BM89_9BACT</name>
<dbReference type="Gene3D" id="3.50.80.20">
    <property type="entry name" value="D-Ala-D-Ala carboxypeptidase C, peptidase S13"/>
    <property type="match status" value="1"/>
</dbReference>
<dbReference type="EMBL" id="WHLY01000002">
    <property type="protein sequence ID" value="MPR31979.1"/>
    <property type="molecule type" value="Genomic_DNA"/>
</dbReference>
<dbReference type="Pfam" id="PF02113">
    <property type="entry name" value="Peptidase_S13"/>
    <property type="match status" value="1"/>
</dbReference>
<sequence length="505" mass="54368">MTKLIKTIGFTAALGRILISGILFYIFSLQISTAQRIDSLGLGRLADAVIELQNSELMRNGTLAFCLKSTRDGRTILGLNQEQSLPSASTLKLVSTATVLSLFGGDYTYKTYLEYDGQLVGDTLLGNLYIRGTGDPSLGSDRFEGYPDRPKLLARWTAAVRKAGIRYIRGQVAADPTFFDDKVLADTWVWGDLGNYYGAGVHGLNFGENLYRVSFRAGRDVGDPTQVLGIDPELPYLTLANQVTTGEAGSGDQVYIYTSPLGNAVQLTGTVPRGAISFAVKGAVPNPAYAVAFGLNQTLKAEGVGVAEEPRVLAASGAIQVPRTVLDQYDSPTLRELCQQTNWWSINLYADAFLKTSGQRLSGKASFDDAAKAEAAYWRTKGADMRGFYIKDGSGLSPTGSLTAQNLSEVLNAATKDKTFTDFYNSIAILGKTGTVRNIGKRTKAAGNVRAKSGSIEGTRAYAGYVVTQEGERLSFAMIAHKYLPDTSGEVSRALRELLVLLGEL</sequence>